<keyword evidence="5" id="KW-1185">Reference proteome</keyword>
<dbReference type="EMBL" id="JAXCLA010000007">
    <property type="protein sequence ID" value="MDY0747034.1"/>
    <property type="molecule type" value="Genomic_DNA"/>
</dbReference>
<evidence type="ECO:0000259" key="3">
    <source>
        <dbReference type="PROSITE" id="PS51186"/>
    </source>
</evidence>
<dbReference type="Proteomes" id="UP001285263">
    <property type="component" value="Unassembled WGS sequence"/>
</dbReference>
<dbReference type="PANTHER" id="PTHR43420">
    <property type="entry name" value="ACETYLTRANSFERASE"/>
    <property type="match status" value="1"/>
</dbReference>
<sequence length="227" mass="24774">MIEVLDNVFWHALSGAQQHCASGTAEARRYAPGFSPIVAFPRAEDPDFDALQPFCAPGERFYVADWSGPAPAGWAIELEAKMVCMAWAGETPADDAAPDALPLDASHAPQALALAELTRPGPFGLRTIELGDYFGLFEGERLVAMAGERSCAGRFREISGVCTHPDFQGRGMAKRLMQKLIRRQCLRGETPFLHVMSANAGALALYRRMGFADYREKVVRVVSRVSA</sequence>
<dbReference type="RefSeq" id="WP_320425003.1">
    <property type="nucleotide sequence ID" value="NZ_JAXCLA010000007.1"/>
</dbReference>
<gene>
    <name evidence="4" type="ORF">SNE35_21150</name>
</gene>
<organism evidence="4 5">
    <name type="scientific">Roseateles agri</name>
    <dbReference type="NCBI Taxonomy" id="3098619"/>
    <lineage>
        <taxon>Bacteria</taxon>
        <taxon>Pseudomonadati</taxon>
        <taxon>Pseudomonadota</taxon>
        <taxon>Betaproteobacteria</taxon>
        <taxon>Burkholderiales</taxon>
        <taxon>Sphaerotilaceae</taxon>
        <taxon>Roseateles</taxon>
    </lineage>
</organism>
<reference evidence="4 5" key="1">
    <citation type="submission" date="2023-11" db="EMBL/GenBank/DDBJ databases">
        <title>Paucibacter sp. nov., isolated from fresh soil in Korea.</title>
        <authorList>
            <person name="Le N.T.T."/>
        </authorList>
    </citation>
    <scope>NUCLEOTIDE SEQUENCE [LARGE SCALE GENOMIC DNA]</scope>
    <source>
        <strain evidence="4 5">R3-3</strain>
    </source>
</reference>
<dbReference type="GO" id="GO:0016746">
    <property type="term" value="F:acyltransferase activity"/>
    <property type="evidence" value="ECO:0007669"/>
    <property type="project" value="UniProtKB-KW"/>
</dbReference>
<dbReference type="InterPro" id="IPR050680">
    <property type="entry name" value="YpeA/RimI_acetyltransf"/>
</dbReference>
<evidence type="ECO:0000313" key="5">
    <source>
        <dbReference type="Proteomes" id="UP001285263"/>
    </source>
</evidence>
<dbReference type="Gene3D" id="3.40.630.30">
    <property type="match status" value="1"/>
</dbReference>
<dbReference type="EC" id="2.3.1.-" evidence="4"/>
<evidence type="ECO:0000313" key="4">
    <source>
        <dbReference type="EMBL" id="MDY0747034.1"/>
    </source>
</evidence>
<evidence type="ECO:0000256" key="1">
    <source>
        <dbReference type="ARBA" id="ARBA00022679"/>
    </source>
</evidence>
<dbReference type="CDD" id="cd04301">
    <property type="entry name" value="NAT_SF"/>
    <property type="match status" value="1"/>
</dbReference>
<feature type="domain" description="N-acetyltransferase" evidence="3">
    <location>
        <begin position="85"/>
        <end position="227"/>
    </location>
</feature>
<dbReference type="PROSITE" id="PS51186">
    <property type="entry name" value="GNAT"/>
    <property type="match status" value="1"/>
</dbReference>
<name>A0ABU5DL56_9BURK</name>
<evidence type="ECO:0000256" key="2">
    <source>
        <dbReference type="ARBA" id="ARBA00023315"/>
    </source>
</evidence>
<dbReference type="InterPro" id="IPR000182">
    <property type="entry name" value="GNAT_dom"/>
</dbReference>
<keyword evidence="2 4" id="KW-0012">Acyltransferase</keyword>
<keyword evidence="1 4" id="KW-0808">Transferase</keyword>
<proteinExistence type="predicted"/>
<dbReference type="Pfam" id="PF08445">
    <property type="entry name" value="FR47"/>
    <property type="match status" value="1"/>
</dbReference>
<protein>
    <submittedName>
        <fullName evidence="4">GNAT family N-acetyltransferase</fullName>
        <ecNumber evidence="4">2.3.1.-</ecNumber>
    </submittedName>
</protein>
<comment type="caution">
    <text evidence="4">The sequence shown here is derived from an EMBL/GenBank/DDBJ whole genome shotgun (WGS) entry which is preliminary data.</text>
</comment>
<dbReference type="SUPFAM" id="SSF55729">
    <property type="entry name" value="Acyl-CoA N-acyltransferases (Nat)"/>
    <property type="match status" value="1"/>
</dbReference>
<dbReference type="InterPro" id="IPR013653">
    <property type="entry name" value="GCN5-like_dom"/>
</dbReference>
<dbReference type="PANTHER" id="PTHR43420:SF3">
    <property type="entry name" value="N-ACETYLTRANSFERASE DOMAIN-CONTAINING PROTEIN"/>
    <property type="match status" value="1"/>
</dbReference>
<dbReference type="InterPro" id="IPR016181">
    <property type="entry name" value="Acyl_CoA_acyltransferase"/>
</dbReference>
<accession>A0ABU5DL56</accession>